<keyword evidence="1" id="KW-0175">Coiled coil</keyword>
<evidence type="ECO:0000313" key="2">
    <source>
        <dbReference type="EMBL" id="MEQ4480801.1"/>
    </source>
</evidence>
<proteinExistence type="predicted"/>
<sequence length="115" mass="12819">MLADKSEELIAMDSTIKAAEERLQRLSGDEQTLQLYEAREEALIEYTSSISAARRAGMKEGVEIGEKKGEEKGERNGRIKAKQEIAKNMLSLGLDIESIEKCTGMSVEEIQKLNK</sequence>
<reference evidence="2 3" key="1">
    <citation type="journal article" date="2023" name="Genome Announc.">
        <title>Pan-Genome Analyses of the Genus Cohnella and Proposal of the Novel Species Cohnella silvisoli sp. nov., Isolated from Forest Soil.</title>
        <authorList>
            <person name="Wang C."/>
            <person name="Mao L."/>
            <person name="Bao G."/>
            <person name="Zhu H."/>
        </authorList>
    </citation>
    <scope>NUCLEOTIDE SEQUENCE [LARGE SCALE GENOMIC DNA]</scope>
    <source>
        <strain evidence="2 3">NL03-T5-1</strain>
    </source>
</reference>
<dbReference type="EMBL" id="JASKHM010000001">
    <property type="protein sequence ID" value="MEQ4480801.1"/>
    <property type="molecule type" value="Genomic_DNA"/>
</dbReference>
<dbReference type="NCBIfam" id="TIGR01784">
    <property type="entry name" value="T_den_put_tspse"/>
    <property type="match status" value="1"/>
</dbReference>
<name>A0ABV1KKW5_9BACL</name>
<accession>A0ABV1KKW5</accession>
<keyword evidence="3" id="KW-1185">Reference proteome</keyword>
<dbReference type="Proteomes" id="UP001493487">
    <property type="component" value="Unassembled WGS sequence"/>
</dbReference>
<gene>
    <name evidence="2" type="ORF">QJS35_00190</name>
</gene>
<evidence type="ECO:0000256" key="1">
    <source>
        <dbReference type="SAM" id="Coils"/>
    </source>
</evidence>
<evidence type="ECO:0000313" key="3">
    <source>
        <dbReference type="Proteomes" id="UP001493487"/>
    </source>
</evidence>
<dbReference type="RefSeq" id="WP_255678107.1">
    <property type="nucleotide sequence ID" value="NZ_JAIOAP010000001.1"/>
</dbReference>
<protein>
    <submittedName>
        <fullName evidence="2">Rpn family recombination-promoting nuclease/putative transposase</fullName>
    </submittedName>
</protein>
<comment type="caution">
    <text evidence="2">The sequence shown here is derived from an EMBL/GenBank/DDBJ whole genome shotgun (WGS) entry which is preliminary data.</text>
</comment>
<organism evidence="2 3">
    <name type="scientific">Cohnella silvisoli</name>
    <dbReference type="NCBI Taxonomy" id="2873699"/>
    <lineage>
        <taxon>Bacteria</taxon>
        <taxon>Bacillati</taxon>
        <taxon>Bacillota</taxon>
        <taxon>Bacilli</taxon>
        <taxon>Bacillales</taxon>
        <taxon>Paenibacillaceae</taxon>
        <taxon>Cohnella</taxon>
    </lineage>
</organism>
<feature type="coiled-coil region" evidence="1">
    <location>
        <begin position="2"/>
        <end position="29"/>
    </location>
</feature>
<dbReference type="InterPro" id="IPR010106">
    <property type="entry name" value="RpnA"/>
</dbReference>